<proteinExistence type="predicted"/>
<dbReference type="PANTHER" id="PTHR34075:SF5">
    <property type="entry name" value="BLR3430 PROTEIN"/>
    <property type="match status" value="1"/>
</dbReference>
<dbReference type="Proteomes" id="UP001597114">
    <property type="component" value="Unassembled WGS sequence"/>
</dbReference>
<dbReference type="SUPFAM" id="SSF50249">
    <property type="entry name" value="Nucleic acid-binding proteins"/>
    <property type="match status" value="1"/>
</dbReference>
<accession>A0ABW4FAI4</accession>
<dbReference type="EMBL" id="JBHUCO010000069">
    <property type="protein sequence ID" value="MFD1523782.1"/>
    <property type="molecule type" value="Genomic_DNA"/>
</dbReference>
<evidence type="ECO:0000313" key="3">
    <source>
        <dbReference type="EMBL" id="MFD1523782.1"/>
    </source>
</evidence>
<feature type="domain" description="ChsH2 rubredoxin-like zinc ribbon" evidence="2">
    <location>
        <begin position="21"/>
        <end position="55"/>
    </location>
</feature>
<comment type="caution">
    <text evidence="3">The sequence shown here is derived from an EMBL/GenBank/DDBJ whole genome shotgun (WGS) entry which is preliminary data.</text>
</comment>
<feature type="domain" description="ChsH2 C-terminal OB-fold" evidence="1">
    <location>
        <begin position="58"/>
        <end position="121"/>
    </location>
</feature>
<dbReference type="Pfam" id="PF12172">
    <property type="entry name" value="zf-ChsH2"/>
    <property type="match status" value="1"/>
</dbReference>
<dbReference type="InterPro" id="IPR022002">
    <property type="entry name" value="ChsH2_Znr"/>
</dbReference>
<gene>
    <name evidence="3" type="ORF">ACFSJD_40295</name>
</gene>
<evidence type="ECO:0000259" key="1">
    <source>
        <dbReference type="Pfam" id="PF01796"/>
    </source>
</evidence>
<dbReference type="InterPro" id="IPR012340">
    <property type="entry name" value="NA-bd_OB-fold"/>
</dbReference>
<sequence>MDIDAFERLLPAVTPANRPYWEGLAAGELRVQFCEDDGTAWFPESPVCPRCLSPKYTWKAASGRGTLWSWIRMHQNYFAAFDDERPYVIAFIRLEEGPFFIGTVTDPVERLTIDADVELDFNQVGSRTVATFRLAK</sequence>
<dbReference type="RefSeq" id="WP_344723389.1">
    <property type="nucleotide sequence ID" value="NZ_BAAAUS010000019.1"/>
</dbReference>
<dbReference type="PANTHER" id="PTHR34075">
    <property type="entry name" value="BLR3430 PROTEIN"/>
    <property type="match status" value="1"/>
</dbReference>
<protein>
    <submittedName>
        <fullName evidence="3">Zn-ribbon domain-containing OB-fold protein</fullName>
    </submittedName>
</protein>
<dbReference type="InterPro" id="IPR002878">
    <property type="entry name" value="ChsH2_C"/>
</dbReference>
<reference evidence="4" key="1">
    <citation type="journal article" date="2019" name="Int. J. Syst. Evol. Microbiol.">
        <title>The Global Catalogue of Microorganisms (GCM) 10K type strain sequencing project: providing services to taxonomists for standard genome sequencing and annotation.</title>
        <authorList>
            <consortium name="The Broad Institute Genomics Platform"/>
            <consortium name="The Broad Institute Genome Sequencing Center for Infectious Disease"/>
            <person name="Wu L."/>
            <person name="Ma J."/>
        </authorList>
    </citation>
    <scope>NUCLEOTIDE SEQUENCE [LARGE SCALE GENOMIC DNA]</scope>
    <source>
        <strain evidence="4">CCM 7043</strain>
    </source>
</reference>
<dbReference type="Pfam" id="PF01796">
    <property type="entry name" value="OB_ChsH2_C"/>
    <property type="match status" value="1"/>
</dbReference>
<organism evidence="3 4">
    <name type="scientific">Pseudonocardia yunnanensis</name>
    <dbReference type="NCBI Taxonomy" id="58107"/>
    <lineage>
        <taxon>Bacteria</taxon>
        <taxon>Bacillati</taxon>
        <taxon>Actinomycetota</taxon>
        <taxon>Actinomycetes</taxon>
        <taxon>Pseudonocardiales</taxon>
        <taxon>Pseudonocardiaceae</taxon>
        <taxon>Pseudonocardia</taxon>
    </lineage>
</organism>
<evidence type="ECO:0000313" key="4">
    <source>
        <dbReference type="Proteomes" id="UP001597114"/>
    </source>
</evidence>
<dbReference type="Gene3D" id="6.10.30.10">
    <property type="match status" value="1"/>
</dbReference>
<dbReference type="InterPro" id="IPR052513">
    <property type="entry name" value="Thioester_dehydratase-like"/>
</dbReference>
<keyword evidence="4" id="KW-1185">Reference proteome</keyword>
<evidence type="ECO:0000259" key="2">
    <source>
        <dbReference type="Pfam" id="PF12172"/>
    </source>
</evidence>
<name>A0ABW4FAI4_9PSEU</name>